<comment type="similarity">
    <text evidence="2 6">Belongs to the ERGIC family.</text>
</comment>
<organism evidence="9 10">
    <name type="scientific">Schizosaccharomyces osmophilus</name>
    <dbReference type="NCBI Taxonomy" id="2545709"/>
    <lineage>
        <taxon>Eukaryota</taxon>
        <taxon>Fungi</taxon>
        <taxon>Dikarya</taxon>
        <taxon>Ascomycota</taxon>
        <taxon>Taphrinomycotina</taxon>
        <taxon>Schizosaccharomycetes</taxon>
        <taxon>Schizosaccharomycetales</taxon>
        <taxon>Schizosaccharomycetaceae</taxon>
        <taxon>Schizosaccharomyces</taxon>
    </lineage>
</organism>
<keyword evidence="10" id="KW-1185">Reference proteome</keyword>
<keyword evidence="6" id="KW-0333">Golgi apparatus</keyword>
<evidence type="ECO:0000256" key="1">
    <source>
        <dbReference type="ARBA" id="ARBA00004141"/>
    </source>
</evidence>
<dbReference type="GO" id="GO:0006888">
    <property type="term" value="P:endoplasmic reticulum to Golgi vesicle-mediated transport"/>
    <property type="evidence" value="ECO:0007669"/>
    <property type="project" value="UniProtKB-UniRule"/>
</dbReference>
<dbReference type="GO" id="GO:0005789">
    <property type="term" value="C:endoplasmic reticulum membrane"/>
    <property type="evidence" value="ECO:0007669"/>
    <property type="project" value="UniProtKB-SubCell"/>
</dbReference>
<feature type="domain" description="Endoplasmic reticulum vesicle transporter N-terminal" evidence="8">
    <location>
        <begin position="7"/>
        <end position="96"/>
    </location>
</feature>
<proteinExistence type="inferred from homology"/>
<comment type="function">
    <text evidence="6">Plays a role in transport between endoplasmic reticulum and Golgi.</text>
</comment>
<keyword evidence="6" id="KW-0931">ER-Golgi transport</keyword>
<dbReference type="Pfam" id="PF07970">
    <property type="entry name" value="COPIIcoated_ERV"/>
    <property type="match status" value="1"/>
</dbReference>
<feature type="transmembrane region" description="Helical" evidence="6">
    <location>
        <begin position="361"/>
        <end position="382"/>
    </location>
</feature>
<dbReference type="AlphaFoldDB" id="A0AAE9WEG9"/>
<evidence type="ECO:0000256" key="5">
    <source>
        <dbReference type="ARBA" id="ARBA00023136"/>
    </source>
</evidence>
<evidence type="ECO:0000256" key="3">
    <source>
        <dbReference type="ARBA" id="ARBA00022692"/>
    </source>
</evidence>
<keyword evidence="5 6" id="KW-0472">Membrane</keyword>
<dbReference type="GeneID" id="80876868"/>
<sequence length="395" mass="44474">MAFRSPLRKFDFFQKTVEDARIKTASGGLITLISSGIVLFVILLEWIQYRKVVVVPEIVVNPSHGERMEINFNITVPKIPCQLLSVDVLDISGEFQQDVQHSVSKTRLSPDGEVISVDNLLLNNQENDDDPLNTTPEEETCGDCYGAVKYAPPETPGCCNTCNAVREAYGKANWGIGDVDAFKQCREEHFKENYESQKVEGCNLAGQLFVNRMAGNFHIAPGRSFQRGMQHLHDTQDFVKEKDMHDMSHTIHELSFGPPLDPSITTKNPLDNMVKKINSPDYRYEYFIKCVSHQFVFLKSDMETIDTNRYAVTQHERPIQGGPEEKLPSHINFKGGIPGIWFHIDIGPMRVIHRQIQGNTLGGFLTNVLSLLGGCVTLAAFIDRGLYEAKKLKKT</sequence>
<dbReference type="PANTHER" id="PTHR10984:SF25">
    <property type="entry name" value="ENDOPLASMIC RETICULUM-GOLGI INTERMEDIATE COMPARTMENT PROTEIN 3"/>
    <property type="match status" value="1"/>
</dbReference>
<dbReference type="InterPro" id="IPR039542">
    <property type="entry name" value="Erv_N"/>
</dbReference>
<dbReference type="KEGG" id="som:SOMG_03389"/>
<evidence type="ECO:0000259" key="8">
    <source>
        <dbReference type="Pfam" id="PF13850"/>
    </source>
</evidence>
<keyword evidence="4 6" id="KW-1133">Transmembrane helix</keyword>
<evidence type="ECO:0000256" key="2">
    <source>
        <dbReference type="ARBA" id="ARBA00005648"/>
    </source>
</evidence>
<evidence type="ECO:0000313" key="10">
    <source>
        <dbReference type="Proteomes" id="UP001212411"/>
    </source>
</evidence>
<dbReference type="InterPro" id="IPR012936">
    <property type="entry name" value="Erv_C"/>
</dbReference>
<dbReference type="RefSeq" id="XP_056038397.1">
    <property type="nucleotide sequence ID" value="XM_056182179.1"/>
</dbReference>
<dbReference type="GO" id="GO:0006890">
    <property type="term" value="P:retrograde vesicle-mediated transport, Golgi to endoplasmic reticulum"/>
    <property type="evidence" value="ECO:0007669"/>
    <property type="project" value="TreeGrafter"/>
</dbReference>
<dbReference type="GO" id="GO:0030134">
    <property type="term" value="C:COPII-coated ER to Golgi transport vesicle"/>
    <property type="evidence" value="ECO:0007669"/>
    <property type="project" value="TreeGrafter"/>
</dbReference>
<dbReference type="PANTHER" id="PTHR10984">
    <property type="entry name" value="ENDOPLASMIC RETICULUM-GOLGI INTERMEDIATE COMPARTMENT PROTEIN"/>
    <property type="match status" value="1"/>
</dbReference>
<protein>
    <recommendedName>
        <fullName evidence="6">Endoplasmic reticulum-Golgi intermediate compartment protein</fullName>
    </recommendedName>
</protein>
<name>A0AAE9WEG9_9SCHI</name>
<feature type="domain" description="Endoplasmic reticulum vesicle transporter C-terminal" evidence="7">
    <location>
        <begin position="144"/>
        <end position="383"/>
    </location>
</feature>
<evidence type="ECO:0000256" key="6">
    <source>
        <dbReference type="RuleBase" id="RU369013"/>
    </source>
</evidence>
<gene>
    <name evidence="9" type="primary">erv46</name>
    <name evidence="9" type="ORF">SOMG_03389</name>
</gene>
<evidence type="ECO:0000259" key="7">
    <source>
        <dbReference type="Pfam" id="PF07970"/>
    </source>
</evidence>
<keyword evidence="6" id="KW-0256">Endoplasmic reticulum</keyword>
<evidence type="ECO:0000313" key="9">
    <source>
        <dbReference type="EMBL" id="WBW74154.1"/>
    </source>
</evidence>
<keyword evidence="6" id="KW-0813">Transport</keyword>
<dbReference type="EMBL" id="CP115612">
    <property type="protein sequence ID" value="WBW74154.1"/>
    <property type="molecule type" value="Genomic_DNA"/>
</dbReference>
<accession>A0AAE9WEG9</accession>
<evidence type="ECO:0000256" key="4">
    <source>
        <dbReference type="ARBA" id="ARBA00022989"/>
    </source>
</evidence>
<dbReference type="GO" id="GO:0033116">
    <property type="term" value="C:endoplasmic reticulum-Golgi intermediate compartment membrane"/>
    <property type="evidence" value="ECO:0007669"/>
    <property type="project" value="UniProtKB-SubCell"/>
</dbReference>
<dbReference type="InterPro" id="IPR045888">
    <property type="entry name" value="Erv"/>
</dbReference>
<feature type="transmembrane region" description="Helical" evidence="6">
    <location>
        <begin position="29"/>
        <end position="49"/>
    </location>
</feature>
<comment type="subcellular location">
    <subcellularLocation>
        <location evidence="6">Endoplasmic reticulum membrane</location>
        <topology evidence="6">Multi-pass membrane protein</topology>
    </subcellularLocation>
    <subcellularLocation>
        <location evidence="6">Endoplasmic reticulum-Golgi intermediate compartment membrane</location>
        <topology evidence="6">Multi-pass membrane protein</topology>
    </subcellularLocation>
    <subcellularLocation>
        <location evidence="6">Golgi apparatus membrane</location>
        <topology evidence="6">Multi-pass membrane protein</topology>
    </subcellularLocation>
    <subcellularLocation>
        <location evidence="1">Membrane</location>
        <topology evidence="1">Multi-pass membrane protein</topology>
    </subcellularLocation>
</comment>
<dbReference type="Proteomes" id="UP001212411">
    <property type="component" value="Chromosome 2"/>
</dbReference>
<dbReference type="GO" id="GO:0000139">
    <property type="term" value="C:Golgi membrane"/>
    <property type="evidence" value="ECO:0007669"/>
    <property type="project" value="UniProtKB-SubCell"/>
</dbReference>
<reference evidence="9 10" key="1">
    <citation type="journal article" date="2023" name="G3 (Bethesda)">
        <title>A high-quality reference genome for the fission yeast Schizosaccharomyces osmophilus.</title>
        <authorList>
            <person name="Jia G.S."/>
            <person name="Zhang W.C."/>
            <person name="Liang Y."/>
            <person name="Liu X.H."/>
            <person name="Rhind N."/>
            <person name="Pidoux A."/>
            <person name="Brysch-Herzberg M."/>
            <person name="Du L.L."/>
        </authorList>
    </citation>
    <scope>NUCLEOTIDE SEQUENCE [LARGE SCALE GENOMIC DNA]</scope>
    <source>
        <strain evidence="9 10">CBS 15793</strain>
    </source>
</reference>
<dbReference type="Pfam" id="PF13850">
    <property type="entry name" value="ERGIC_N"/>
    <property type="match status" value="1"/>
</dbReference>
<keyword evidence="3 6" id="KW-0812">Transmembrane</keyword>